<feature type="DNA-binding region" description="H-T-H motif" evidence="2">
    <location>
        <begin position="51"/>
        <end position="70"/>
    </location>
</feature>
<feature type="region of interest" description="Disordered" evidence="3">
    <location>
        <begin position="1"/>
        <end position="27"/>
    </location>
</feature>
<dbReference type="SUPFAM" id="SSF46689">
    <property type="entry name" value="Homeodomain-like"/>
    <property type="match status" value="1"/>
</dbReference>
<keyword evidence="1 2" id="KW-0238">DNA-binding</keyword>
<dbReference type="Pfam" id="PF00440">
    <property type="entry name" value="TetR_N"/>
    <property type="match status" value="1"/>
</dbReference>
<evidence type="ECO:0000256" key="3">
    <source>
        <dbReference type="SAM" id="MobiDB-lite"/>
    </source>
</evidence>
<dbReference type="InterPro" id="IPR009057">
    <property type="entry name" value="Homeodomain-like_sf"/>
</dbReference>
<protein>
    <submittedName>
        <fullName evidence="5">TetR/AcrR family transcriptional regulator</fullName>
    </submittedName>
</protein>
<proteinExistence type="predicted"/>
<dbReference type="PANTHER" id="PTHR30055:SF226">
    <property type="entry name" value="HTH-TYPE TRANSCRIPTIONAL REGULATOR PKSA"/>
    <property type="match status" value="1"/>
</dbReference>
<dbReference type="SUPFAM" id="SSF48498">
    <property type="entry name" value="Tetracyclin repressor-like, C-terminal domain"/>
    <property type="match status" value="1"/>
</dbReference>
<comment type="caution">
    <text evidence="5">The sequence shown here is derived from an EMBL/GenBank/DDBJ whole genome shotgun (WGS) entry which is preliminary data.</text>
</comment>
<evidence type="ECO:0000313" key="6">
    <source>
        <dbReference type="Proteomes" id="UP000586827"/>
    </source>
</evidence>
<evidence type="ECO:0000313" key="5">
    <source>
        <dbReference type="EMBL" id="NNH69639.1"/>
    </source>
</evidence>
<dbReference type="Proteomes" id="UP000586827">
    <property type="component" value="Unassembled WGS sequence"/>
</dbReference>
<feature type="compositionally biased region" description="Basic and acidic residues" evidence="3">
    <location>
        <begin position="16"/>
        <end position="27"/>
    </location>
</feature>
<dbReference type="EMBL" id="JABELX010000003">
    <property type="protein sequence ID" value="NNH69639.1"/>
    <property type="molecule type" value="Genomic_DNA"/>
</dbReference>
<dbReference type="InterPro" id="IPR050109">
    <property type="entry name" value="HTH-type_TetR-like_transc_reg"/>
</dbReference>
<dbReference type="PROSITE" id="PS50977">
    <property type="entry name" value="HTH_TETR_2"/>
    <property type="match status" value="1"/>
</dbReference>
<gene>
    <name evidence="5" type="ORF">HLB23_07120</name>
</gene>
<dbReference type="GO" id="GO:0000976">
    <property type="term" value="F:transcription cis-regulatory region binding"/>
    <property type="evidence" value="ECO:0007669"/>
    <property type="project" value="TreeGrafter"/>
</dbReference>
<reference evidence="5 6" key="1">
    <citation type="submission" date="2020-05" db="EMBL/GenBank/DDBJ databases">
        <title>MicrobeNet Type strains.</title>
        <authorList>
            <person name="Nicholson A.C."/>
        </authorList>
    </citation>
    <scope>NUCLEOTIDE SEQUENCE [LARGE SCALE GENOMIC DNA]</scope>
    <source>
        <strain evidence="5 6">JCM 3224</strain>
    </source>
</reference>
<dbReference type="GO" id="GO:0003700">
    <property type="term" value="F:DNA-binding transcription factor activity"/>
    <property type="evidence" value="ECO:0007669"/>
    <property type="project" value="TreeGrafter"/>
</dbReference>
<name>A0A849C3U1_9NOCA</name>
<dbReference type="PANTHER" id="PTHR30055">
    <property type="entry name" value="HTH-TYPE TRANSCRIPTIONAL REGULATOR RUTR"/>
    <property type="match status" value="1"/>
</dbReference>
<dbReference type="AlphaFoldDB" id="A0A849C3U1"/>
<keyword evidence="6" id="KW-1185">Reference proteome</keyword>
<evidence type="ECO:0000259" key="4">
    <source>
        <dbReference type="PROSITE" id="PS50977"/>
    </source>
</evidence>
<organism evidence="5 6">
    <name type="scientific">Nocardia uniformis</name>
    <dbReference type="NCBI Taxonomy" id="53432"/>
    <lineage>
        <taxon>Bacteria</taxon>
        <taxon>Bacillati</taxon>
        <taxon>Actinomycetota</taxon>
        <taxon>Actinomycetes</taxon>
        <taxon>Mycobacteriales</taxon>
        <taxon>Nocardiaceae</taxon>
        <taxon>Nocardia</taxon>
    </lineage>
</organism>
<accession>A0A849C3U1</accession>
<dbReference type="PRINTS" id="PR00455">
    <property type="entry name" value="HTHTETR"/>
</dbReference>
<sequence length="218" mass="24795">MEGVTRTDEQTAAPDPTRRTSLRDEQKRLTRSRLTEAAKQLFVTQGYAQVRVDDIAAAVGCSRATFYLHFTGKPDVLRAIAEQGTLPSVQHFYTDLDHVLDSGSRTEFAAWMRRAIEWFQEYKDLLPAWDEATALEPEFREVAREGILALPNVMTSYLSRWPADQQDEARLRIELLVAQLERFFTRWAMQGTIDVTADQAAEVLTDIWFPALQTPGDG</sequence>
<dbReference type="InterPro" id="IPR001647">
    <property type="entry name" value="HTH_TetR"/>
</dbReference>
<evidence type="ECO:0000256" key="1">
    <source>
        <dbReference type="ARBA" id="ARBA00023125"/>
    </source>
</evidence>
<dbReference type="Gene3D" id="1.10.357.10">
    <property type="entry name" value="Tetracycline Repressor, domain 2"/>
    <property type="match status" value="1"/>
</dbReference>
<dbReference type="Gene3D" id="1.10.10.60">
    <property type="entry name" value="Homeodomain-like"/>
    <property type="match status" value="1"/>
</dbReference>
<feature type="domain" description="HTH tetR-type" evidence="4">
    <location>
        <begin position="28"/>
        <end position="88"/>
    </location>
</feature>
<dbReference type="InterPro" id="IPR036271">
    <property type="entry name" value="Tet_transcr_reg_TetR-rel_C_sf"/>
</dbReference>
<evidence type="ECO:0000256" key="2">
    <source>
        <dbReference type="PROSITE-ProRule" id="PRU00335"/>
    </source>
</evidence>